<evidence type="ECO:0008006" key="3">
    <source>
        <dbReference type="Google" id="ProtNLM"/>
    </source>
</evidence>
<dbReference type="PANTHER" id="PTHR33099:SF7">
    <property type="entry name" value="MYND-TYPE DOMAIN-CONTAINING PROTEIN"/>
    <property type="match status" value="1"/>
</dbReference>
<dbReference type="PANTHER" id="PTHR33099">
    <property type="entry name" value="FE2OG DIOXYGENASE DOMAIN-CONTAINING PROTEIN"/>
    <property type="match status" value="1"/>
</dbReference>
<dbReference type="InterPro" id="IPR016039">
    <property type="entry name" value="Thiolase-like"/>
</dbReference>
<dbReference type="Gene3D" id="3.40.47.10">
    <property type="match status" value="1"/>
</dbReference>
<proteinExistence type="predicted"/>
<dbReference type="EMBL" id="NEXV01000045">
    <property type="protein sequence ID" value="PIG89741.1"/>
    <property type="molecule type" value="Genomic_DNA"/>
</dbReference>
<feature type="non-terminal residue" evidence="1">
    <location>
        <position position="1"/>
    </location>
</feature>
<reference evidence="1 2" key="1">
    <citation type="submission" date="2017-05" db="EMBL/GenBank/DDBJ databases">
        <title>Genome sequence for an aflatoxigenic pathogen of Argentinian peanut, Aspergillus arachidicola.</title>
        <authorList>
            <person name="Moore G."/>
            <person name="Beltz S.B."/>
            <person name="Mack B.M."/>
        </authorList>
    </citation>
    <scope>NUCLEOTIDE SEQUENCE [LARGE SCALE GENOMIC DNA]</scope>
    <source>
        <strain evidence="1 2">CBS 117610</strain>
    </source>
</reference>
<gene>
    <name evidence="1" type="ORF">AARAC_005052</name>
</gene>
<sequence>IFHEIQPNVKMVPVIIGVADIKNKTTKAEEAKEPLQLMVEAIEAAIQDTQISNTEIPKLKSSIDSLSVVRTWTWTYADLPRLISQKLSISPRLTHYTKQGGNQPAKLLDEESLRVASGQSRVSVITGGEALASCIVSRKVGVEISSFDLEIVSLSISDCSFYVDDLDGIHSIGLPIQVYPMYENGFRAHRKQSLAENHMESASLYSRFSQVAVTKPYSWNFQSEVKTPESIAQVTPKNRMICSPYPLLMNAFNSVNLAAACIVTTAEYAAELGVPKSKWIYPLGGAGATDSEDVWNRHNYFSSPAISKSLDGCLTSSGLTKADIDLFDFYSCFPIVPKLASEHLGLSIASPSKPITLLGGLTFFGGAGNNYSMHAITEMVRQLRRGQGQNGLILANGGILTYQHAICLSSRPPSNGIVYPTVQNAHQVAVEVPIPHVTHVAEGDAVIEVFLFCFTMSDDGSDHFSNEQGWRMDEDDKIPIKKYSHTVIDLENEVNRVMTEGCKVDACLDWFIYCLKEINPDDNLYMYGQINFELFSGSRLEEIKEELRANLNRLVPGYLDGASDILEVEKLTERLNVRWRSTQVSYNTKKQDDVSGAILDTLIEKHCRRHSEDLKASSTAGLPETQDSFLNSCLQLKTFIEGERTTASYTCGGCIPIVQATGPLDKHPRGSGPVNIFWSVGNSSARRVSLPLREDTEDASPAVLQHLITSCDPASFGRGREDVMDLSYRRAGKLDPENFATSFHPATFGIIETIEKVLLPGIVGETANRLRSRKIYAELYKMNIYSGPSGLFRSHVDTPRSQSQIGSLVVCLPARFKGGSLLVRHQGREVNFDWAPGSETTIQWAAFYSDCEHEIKTVTEGDRITLTYNLYVSDGADSVLHSIMDPKSLPLYGWVKDLLMKPGFLDDGGVLGIFCSHAYPHSSSSTTHDLPRGLKGSDVVLYSIFQSLGLHVQVLPVLENNGKYIPKDPKLGLKGKVKCEGEIARRSRYIGDWGDDEYEFADELQPYLAKDEPLHVNPSNEGLPQVSSREDIADIDRRWKLLRMTRRVGSMKKAISFARSKGLPYKEDSCYLEEGAQVGSCLRPYETTEWGQEMSLERYVLLKRTVFDTWHSQTLLQVLPHVWPAYYLPGITWLTEPKHEEMAFSQVTYGNEAGIGTRYSCAAIFAVVPPWDKRNTLHERVGAKMDD</sequence>
<accession>A0A2G7GCG9</accession>
<dbReference type="Gene3D" id="2.60.120.620">
    <property type="entry name" value="q2cbj1_9rhob like domain"/>
    <property type="match status" value="1"/>
</dbReference>
<protein>
    <recommendedName>
        <fullName evidence="3">Fe2OG dioxygenase domain-containing protein</fullName>
    </recommendedName>
</protein>
<dbReference type="AlphaFoldDB" id="A0A2G7GCG9"/>
<comment type="caution">
    <text evidence="1">The sequence shown here is derived from an EMBL/GenBank/DDBJ whole genome shotgun (WGS) entry which is preliminary data.</text>
</comment>
<organism evidence="1 2">
    <name type="scientific">Aspergillus arachidicola</name>
    <dbReference type="NCBI Taxonomy" id="656916"/>
    <lineage>
        <taxon>Eukaryota</taxon>
        <taxon>Fungi</taxon>
        <taxon>Dikarya</taxon>
        <taxon>Ascomycota</taxon>
        <taxon>Pezizomycotina</taxon>
        <taxon>Eurotiomycetes</taxon>
        <taxon>Eurotiomycetidae</taxon>
        <taxon>Eurotiales</taxon>
        <taxon>Aspergillaceae</taxon>
        <taxon>Aspergillus</taxon>
        <taxon>Aspergillus subgen. Circumdati</taxon>
    </lineage>
</organism>
<evidence type="ECO:0000313" key="1">
    <source>
        <dbReference type="EMBL" id="PIG89741.1"/>
    </source>
</evidence>
<keyword evidence="2" id="KW-1185">Reference proteome</keyword>
<name>A0A2G7GCG9_9EURO</name>
<evidence type="ECO:0000313" key="2">
    <source>
        <dbReference type="Proteomes" id="UP000231358"/>
    </source>
</evidence>
<dbReference type="STRING" id="656916.A0A2G7GCG9"/>
<dbReference type="Proteomes" id="UP000231358">
    <property type="component" value="Unassembled WGS sequence"/>
</dbReference>
<dbReference type="SUPFAM" id="SSF53901">
    <property type="entry name" value="Thiolase-like"/>
    <property type="match status" value="1"/>
</dbReference>
<dbReference type="GO" id="GO:0016746">
    <property type="term" value="F:acyltransferase activity"/>
    <property type="evidence" value="ECO:0007669"/>
    <property type="project" value="InterPro"/>
</dbReference>